<comment type="caution">
    <text evidence="3">The sequence shown here is derived from an EMBL/GenBank/DDBJ whole genome shotgun (WGS) entry which is preliminary data.</text>
</comment>
<dbReference type="Pfam" id="PF13204">
    <property type="entry name" value="Apiosidase"/>
    <property type="match status" value="1"/>
</dbReference>
<evidence type="ECO:0000313" key="4">
    <source>
        <dbReference type="Proteomes" id="UP000542342"/>
    </source>
</evidence>
<dbReference type="PANTHER" id="PTHR37836:SF2">
    <property type="entry name" value="DUF4038 DOMAIN-CONTAINING PROTEIN"/>
    <property type="match status" value="1"/>
</dbReference>
<feature type="signal peptide" evidence="1">
    <location>
        <begin position="1"/>
        <end position="28"/>
    </location>
</feature>
<keyword evidence="1" id="KW-0732">Signal</keyword>
<name>A0A7V8VBF1_9BACT</name>
<gene>
    <name evidence="3" type="ORF">H0921_02065</name>
</gene>
<proteinExistence type="predicted"/>
<evidence type="ECO:0000313" key="3">
    <source>
        <dbReference type="EMBL" id="MBA2224942.1"/>
    </source>
</evidence>
<feature type="chain" id="PRO_5031306364" evidence="1">
    <location>
        <begin position="29"/>
        <end position="460"/>
    </location>
</feature>
<evidence type="ECO:0000256" key="1">
    <source>
        <dbReference type="SAM" id="SignalP"/>
    </source>
</evidence>
<dbReference type="InterPro" id="IPR006311">
    <property type="entry name" value="TAT_signal"/>
</dbReference>
<dbReference type="InterPro" id="IPR025277">
    <property type="entry name" value="Apiosidase-like_cat_dom"/>
</dbReference>
<organism evidence="3 4">
    <name type="scientific">Thermogemmata fonticola</name>
    <dbReference type="NCBI Taxonomy" id="2755323"/>
    <lineage>
        <taxon>Bacteria</taxon>
        <taxon>Pseudomonadati</taxon>
        <taxon>Planctomycetota</taxon>
        <taxon>Planctomycetia</taxon>
        <taxon>Gemmatales</taxon>
        <taxon>Gemmataceae</taxon>
        <taxon>Thermogemmata</taxon>
    </lineage>
</organism>
<evidence type="ECO:0000259" key="2">
    <source>
        <dbReference type="Pfam" id="PF13204"/>
    </source>
</evidence>
<dbReference type="PROSITE" id="PS51318">
    <property type="entry name" value="TAT"/>
    <property type="match status" value="1"/>
</dbReference>
<protein>
    <submittedName>
        <fullName evidence="3">DUF4038 domain-containing protein</fullName>
    </submittedName>
</protein>
<feature type="domain" description="Apiosidase-like catalytic" evidence="2">
    <location>
        <begin position="50"/>
        <end position="373"/>
    </location>
</feature>
<dbReference type="PANTHER" id="PTHR37836">
    <property type="entry name" value="LMO1036 PROTEIN"/>
    <property type="match status" value="1"/>
</dbReference>
<dbReference type="Gene3D" id="3.20.20.80">
    <property type="entry name" value="Glycosidases"/>
    <property type="match status" value="1"/>
</dbReference>
<dbReference type="Proteomes" id="UP000542342">
    <property type="component" value="Unassembled WGS sequence"/>
</dbReference>
<sequence>MIGRRSMSLAGAGTGLALVLGLSLPAAGQPAASAESPFLRHGKLRIAASGTHLEHADGTPFFFLADTVWCGPALSTAEDWRTYLNDRKKKGFTAIQFNAICPWRTAPTDREGRTAYRLEGKRLIPNEAYFRQLDERIEAIHQAGLLAVPVLVWAHKKGDAGFDLSEEQVIELARFQVQRYEKYPCLFILAGDARYTGKEAERWRRIGRAVFASRKDLLVTTHPTGMNFPWKDWEGETWLNIWAYQSGHGDDSRTWAWLHSGPPAQFGQRWAGIKRPIINLEPPYEGHNGYQSRKPHSAENVRRAAYWSLLVAPPAGLTYGAHGLWSWQTESGQEPRDHQGTGIAKTWKEALEFPGATQMGYLRRFLESLPWTELRPAPDFVQQQSAEKDPSTFVACARTADGRVTVVYFPPRAQAQVRLHVSDPKQVRWYNPREGTWRDNSPRGLLVPPDEQDWLLVVQA</sequence>
<accession>A0A7V8VBF1</accession>
<reference evidence="3 4" key="1">
    <citation type="submission" date="2020-07" db="EMBL/GenBank/DDBJ databases">
        <title>Thermogemmata thermophila gen. nov., sp. nov., a novel moderate thermophilic planctomycete from a Kamchatka hot spring.</title>
        <authorList>
            <person name="Elcheninov A.G."/>
            <person name="Podosokorskaya O.A."/>
            <person name="Kovaleva O.L."/>
            <person name="Novikov A."/>
            <person name="Bonch-Osmolovskaya E.A."/>
            <person name="Toshchakov S.V."/>
            <person name="Kublanov I.V."/>
        </authorList>
    </citation>
    <scope>NUCLEOTIDE SEQUENCE [LARGE SCALE GENOMIC DNA]</scope>
    <source>
        <strain evidence="3 4">2918</strain>
    </source>
</reference>
<dbReference type="EMBL" id="JACEFB010000001">
    <property type="protein sequence ID" value="MBA2224942.1"/>
    <property type="molecule type" value="Genomic_DNA"/>
</dbReference>
<dbReference type="RefSeq" id="WP_194536351.1">
    <property type="nucleotide sequence ID" value="NZ_JACEFB010000001.1"/>
</dbReference>
<dbReference type="AlphaFoldDB" id="A0A7V8VBF1"/>
<dbReference type="SUPFAM" id="SSF51445">
    <property type="entry name" value="(Trans)glycosidases"/>
    <property type="match status" value="1"/>
</dbReference>
<dbReference type="InterPro" id="IPR017853">
    <property type="entry name" value="GH"/>
</dbReference>
<keyword evidence="4" id="KW-1185">Reference proteome</keyword>